<dbReference type="AlphaFoldDB" id="A0A2T0QZL2"/>
<sequence length="206" mass="22515">MKAPGPDGIVVPVLFHASGSSCAGKTTVLPALRRLPSLAVHDADELGVPSDADTAWRQSSLERWVRFALERQAEGVDLLLAGQSPLGELLACPSAPRLDGLAVCLLDVEDDVRLARLRARDGDRWDAAALDAFVGWGRWHRAHAADPRHHPEVVTTGGWAPMRWDRWSDWTAGDPRWAVETLDTTRTGPDAVAGRLAGWVTRRRGR</sequence>
<dbReference type="RefSeq" id="WP_106213562.1">
    <property type="nucleotide sequence ID" value="NZ_PVZF01000011.1"/>
</dbReference>
<dbReference type="Proteomes" id="UP000238083">
    <property type="component" value="Unassembled WGS sequence"/>
</dbReference>
<evidence type="ECO:0000313" key="1">
    <source>
        <dbReference type="EMBL" id="PRY12065.1"/>
    </source>
</evidence>
<gene>
    <name evidence="1" type="ORF">CLV37_11121</name>
</gene>
<dbReference type="OrthoDB" id="5060899at2"/>
<keyword evidence="2" id="KW-1185">Reference proteome</keyword>
<organism evidence="1 2">
    <name type="scientific">Kineococcus rhizosphaerae</name>
    <dbReference type="NCBI Taxonomy" id="559628"/>
    <lineage>
        <taxon>Bacteria</taxon>
        <taxon>Bacillati</taxon>
        <taxon>Actinomycetota</taxon>
        <taxon>Actinomycetes</taxon>
        <taxon>Kineosporiales</taxon>
        <taxon>Kineosporiaceae</taxon>
        <taxon>Kineococcus</taxon>
    </lineage>
</organism>
<dbReference type="EMBL" id="PVZF01000011">
    <property type="protein sequence ID" value="PRY12065.1"/>
    <property type="molecule type" value="Genomic_DNA"/>
</dbReference>
<dbReference type="Gene3D" id="3.40.50.300">
    <property type="entry name" value="P-loop containing nucleotide triphosphate hydrolases"/>
    <property type="match status" value="1"/>
</dbReference>
<evidence type="ECO:0000313" key="2">
    <source>
        <dbReference type="Proteomes" id="UP000238083"/>
    </source>
</evidence>
<protein>
    <recommendedName>
        <fullName evidence="3">AAA domain-containing protein</fullName>
    </recommendedName>
</protein>
<comment type="caution">
    <text evidence="1">The sequence shown here is derived from an EMBL/GenBank/DDBJ whole genome shotgun (WGS) entry which is preliminary data.</text>
</comment>
<name>A0A2T0QZL2_9ACTN</name>
<dbReference type="SUPFAM" id="SSF52540">
    <property type="entry name" value="P-loop containing nucleoside triphosphate hydrolases"/>
    <property type="match status" value="1"/>
</dbReference>
<evidence type="ECO:0008006" key="3">
    <source>
        <dbReference type="Google" id="ProtNLM"/>
    </source>
</evidence>
<reference evidence="1 2" key="1">
    <citation type="submission" date="2018-03" db="EMBL/GenBank/DDBJ databases">
        <title>Genomic Encyclopedia of Archaeal and Bacterial Type Strains, Phase II (KMG-II): from individual species to whole genera.</title>
        <authorList>
            <person name="Goeker M."/>
        </authorList>
    </citation>
    <scope>NUCLEOTIDE SEQUENCE [LARGE SCALE GENOMIC DNA]</scope>
    <source>
        <strain evidence="1 2">DSM 19711</strain>
    </source>
</reference>
<dbReference type="InterPro" id="IPR027417">
    <property type="entry name" value="P-loop_NTPase"/>
</dbReference>
<accession>A0A2T0QZL2</accession>
<dbReference type="PROSITE" id="PS51257">
    <property type="entry name" value="PROKAR_LIPOPROTEIN"/>
    <property type="match status" value="1"/>
</dbReference>
<proteinExistence type="predicted"/>